<dbReference type="GO" id="GO:0061909">
    <property type="term" value="P:autophagosome-lysosome fusion"/>
    <property type="evidence" value="ECO:0007669"/>
    <property type="project" value="TreeGrafter"/>
</dbReference>
<evidence type="ECO:0000256" key="2">
    <source>
        <dbReference type="SAM" id="Phobius"/>
    </source>
</evidence>
<feature type="compositionally biased region" description="Low complexity" evidence="1">
    <location>
        <begin position="279"/>
        <end position="291"/>
    </location>
</feature>
<dbReference type="Pfam" id="PF23070">
    <property type="entry name" value="DUF7043"/>
    <property type="match status" value="1"/>
</dbReference>
<dbReference type="PANTHER" id="PTHR22255:SF9">
    <property type="entry name" value="LP06548P"/>
    <property type="match status" value="1"/>
</dbReference>
<sequence length="573" mass="63120">MIIYERHIDVLQYKEAWPCKPANGEPNVEDVCGDVNSDNPLHSMFRKEPKAGPVRCPFSHPPYTFSYNKGTGDCMSPVSRVDACMDNSRLLIRNAACADVESTQDLVEELECLATWRDGSYHYMVGKLNRPDLGAHQPDEDRYRCFVYDQDPSNTTTRVAISADASCLGIPSPTDGSKVMKLTRADVSHTRCKFPPWVVQHRHWYSLDKARQYNFSHTNSSFRHDVREDPNLTMVASMALMGQGAALPTYSTGALAAGLQGDRHKRTEMQGVCHSVEEAGPQQPGAAHAAGTNGSSSSHERRHAKMVVHVTSGCESGFICMMFYERDNHVIEVQQSHKYTTVPEEACSPDFFDPKTLPYVTLITTSLRNRKCPHVGRYDIQPMSQQRQKRKVMDSSNAAIDSDGGQHDNFADCSENDFQSLVVGCQNNNDIMEFQSKCTNVATSYSCHGAWEENGTSYLIASASKSAGSKRFCFIYTRELLPVDHGHNKLEGKHGPMASARRSSILRLSTVAESCLRDIIPGHTGALAFNLTATGQCNPYGMDGVDGGATTAQLSGILITSTLIVVALLSALR</sequence>
<feature type="domain" description="DUF7042" evidence="3">
    <location>
        <begin position="53"/>
        <end position="183"/>
    </location>
</feature>
<feature type="region of interest" description="Disordered" evidence="1">
    <location>
        <begin position="278"/>
        <end position="302"/>
    </location>
</feature>
<evidence type="ECO:0000313" key="5">
    <source>
        <dbReference type="EMBL" id="KAJ1520945.1"/>
    </source>
</evidence>
<keyword evidence="6" id="KW-1185">Reference proteome</keyword>
<keyword evidence="2" id="KW-0812">Transmembrane</keyword>
<dbReference type="InterPro" id="IPR055470">
    <property type="entry name" value="DUF7042"/>
</dbReference>
<feature type="transmembrane region" description="Helical" evidence="2">
    <location>
        <begin position="554"/>
        <end position="572"/>
    </location>
</feature>
<proteinExistence type="predicted"/>
<evidence type="ECO:0000313" key="6">
    <source>
        <dbReference type="Proteomes" id="UP001075354"/>
    </source>
</evidence>
<evidence type="ECO:0000256" key="1">
    <source>
        <dbReference type="SAM" id="MobiDB-lite"/>
    </source>
</evidence>
<dbReference type="PANTHER" id="PTHR22255">
    <property type="entry name" value="LP06548P"/>
    <property type="match status" value="1"/>
</dbReference>
<feature type="domain" description="DUF7043" evidence="4">
    <location>
        <begin position="189"/>
        <end position="355"/>
    </location>
</feature>
<dbReference type="AlphaFoldDB" id="A0AAV7X4V0"/>
<dbReference type="Proteomes" id="UP001075354">
    <property type="component" value="Chromosome 14"/>
</dbReference>
<evidence type="ECO:0000259" key="4">
    <source>
        <dbReference type="Pfam" id="PF23070"/>
    </source>
</evidence>
<keyword evidence="2" id="KW-0472">Membrane</keyword>
<comment type="caution">
    <text evidence="5">The sequence shown here is derived from an EMBL/GenBank/DDBJ whole genome shotgun (WGS) entry which is preliminary data.</text>
</comment>
<dbReference type="EMBL" id="JAPTSV010000014">
    <property type="protein sequence ID" value="KAJ1520945.1"/>
    <property type="molecule type" value="Genomic_DNA"/>
</dbReference>
<dbReference type="Pfam" id="PF23069">
    <property type="entry name" value="DUF7042"/>
    <property type="match status" value="1"/>
</dbReference>
<keyword evidence="2" id="KW-1133">Transmembrane helix</keyword>
<gene>
    <name evidence="5" type="ORF">ONE63_004022</name>
</gene>
<name>A0AAV7X4V0_9NEOP</name>
<accession>A0AAV7X4V0</accession>
<evidence type="ECO:0000259" key="3">
    <source>
        <dbReference type="Pfam" id="PF23069"/>
    </source>
</evidence>
<organism evidence="5 6">
    <name type="scientific">Megalurothrips usitatus</name>
    <name type="common">bean blossom thrips</name>
    <dbReference type="NCBI Taxonomy" id="439358"/>
    <lineage>
        <taxon>Eukaryota</taxon>
        <taxon>Metazoa</taxon>
        <taxon>Ecdysozoa</taxon>
        <taxon>Arthropoda</taxon>
        <taxon>Hexapoda</taxon>
        <taxon>Insecta</taxon>
        <taxon>Pterygota</taxon>
        <taxon>Neoptera</taxon>
        <taxon>Paraneoptera</taxon>
        <taxon>Thysanoptera</taxon>
        <taxon>Terebrantia</taxon>
        <taxon>Thripoidea</taxon>
        <taxon>Thripidae</taxon>
        <taxon>Megalurothrips</taxon>
    </lineage>
</organism>
<reference evidence="5" key="1">
    <citation type="submission" date="2022-12" db="EMBL/GenBank/DDBJ databases">
        <title>Chromosome-level genome assembly of the bean flower thrips Megalurothrips usitatus.</title>
        <authorList>
            <person name="Ma L."/>
            <person name="Liu Q."/>
            <person name="Li H."/>
            <person name="Cai W."/>
        </authorList>
    </citation>
    <scope>NUCLEOTIDE SEQUENCE</scope>
    <source>
        <strain evidence="5">Cailab_2022a</strain>
    </source>
</reference>
<dbReference type="InterPro" id="IPR055471">
    <property type="entry name" value="DUF7043"/>
</dbReference>
<protein>
    <submittedName>
        <fullName evidence="5">Uncharacterized protein</fullName>
    </submittedName>
</protein>